<reference evidence="20 21" key="1">
    <citation type="submission" date="2016-10" db="EMBL/GenBank/DDBJ databases">
        <title>Complete Genome Sequence of the Nonylphenol-Degrading Bacterium Sphingobium cloacae JCM 10874T.</title>
        <authorList>
            <person name="Ootsuka M."/>
            <person name="Nishizawa T."/>
            <person name="Ohta H."/>
        </authorList>
    </citation>
    <scope>NUCLEOTIDE SEQUENCE [LARGE SCALE GENOMIC DNA]</scope>
    <source>
        <strain evidence="20 21">JCM 10874</strain>
    </source>
</reference>
<dbReference type="GO" id="GO:0141093">
    <property type="term" value="F:5-amino-6-(D-ribitylamino)uracil--L-tyrosine 4-hydroxyphenyl transferase activity"/>
    <property type="evidence" value="ECO:0007669"/>
    <property type="project" value="UniProtKB-EC"/>
</dbReference>
<dbReference type="EC" id="4.3.1.32" evidence="6"/>
<protein>
    <recommendedName>
        <fullName evidence="8">FO synthase</fullName>
        <ecNumber evidence="7">2.5.1.147</ecNumber>
        <ecNumber evidence="6">4.3.1.32</ecNumber>
    </recommendedName>
</protein>
<dbReference type="NCBIfam" id="TIGR00423">
    <property type="entry name" value="CofH family radical SAM protein"/>
    <property type="match status" value="1"/>
</dbReference>
<dbReference type="RefSeq" id="WP_083949029.1">
    <property type="nucleotide sequence ID" value="NZ_AP017655.1"/>
</dbReference>
<dbReference type="InterPro" id="IPR034405">
    <property type="entry name" value="F420"/>
</dbReference>
<evidence type="ECO:0000256" key="16">
    <source>
        <dbReference type="ARBA" id="ARBA00048468"/>
    </source>
</evidence>
<dbReference type="NCBIfam" id="NF005609">
    <property type="entry name" value="PRK07360.1"/>
    <property type="match status" value="1"/>
</dbReference>
<organism evidence="20 21">
    <name type="scientific">Sphingobium cloacae</name>
    <dbReference type="NCBI Taxonomy" id="120107"/>
    <lineage>
        <taxon>Bacteria</taxon>
        <taxon>Pseudomonadati</taxon>
        <taxon>Pseudomonadota</taxon>
        <taxon>Alphaproteobacteria</taxon>
        <taxon>Sphingomonadales</taxon>
        <taxon>Sphingomonadaceae</taxon>
        <taxon>Sphingobium</taxon>
    </lineage>
</organism>
<evidence type="ECO:0000256" key="18">
    <source>
        <dbReference type="SAM" id="MobiDB-lite"/>
    </source>
</evidence>
<dbReference type="KEGG" id="sclo:SCLO_1006370"/>
<dbReference type="PANTHER" id="PTHR43076">
    <property type="entry name" value="FO SYNTHASE (COFH)"/>
    <property type="match status" value="1"/>
</dbReference>
<feature type="domain" description="Radical SAM core" evidence="19">
    <location>
        <begin position="444"/>
        <end position="683"/>
    </location>
</feature>
<dbReference type="Proteomes" id="UP000218272">
    <property type="component" value="Chromosome SCLO_1"/>
</dbReference>
<evidence type="ECO:0000256" key="1">
    <source>
        <dbReference type="ARBA" id="ARBA00001966"/>
    </source>
</evidence>
<dbReference type="Pfam" id="PF19288">
    <property type="entry name" value="CofH_C"/>
    <property type="match status" value="1"/>
</dbReference>
<dbReference type="InterPro" id="IPR019940">
    <property type="entry name" value="CofH_family"/>
</dbReference>
<evidence type="ECO:0000256" key="11">
    <source>
        <dbReference type="ARBA" id="ARBA00022691"/>
    </source>
</evidence>
<dbReference type="InterPro" id="IPR045567">
    <property type="entry name" value="CofH/MnqC-like_C"/>
</dbReference>
<keyword evidence="11" id="KW-0949">S-adenosyl-L-methionine</keyword>
<keyword evidence="13" id="KW-0408">Iron</keyword>
<dbReference type="InterPro" id="IPR019939">
    <property type="entry name" value="CofG_family"/>
</dbReference>
<evidence type="ECO:0000256" key="4">
    <source>
        <dbReference type="ARBA" id="ARBA00010051"/>
    </source>
</evidence>
<dbReference type="Gene3D" id="3.20.20.70">
    <property type="entry name" value="Aldolase class I"/>
    <property type="match status" value="2"/>
</dbReference>
<comment type="similarity">
    <text evidence="5">In the N-terminal section; belongs to the radical SAM superfamily. CofG family.</text>
</comment>
<dbReference type="CDD" id="cd01335">
    <property type="entry name" value="Radical_SAM"/>
    <property type="match status" value="2"/>
</dbReference>
<dbReference type="SFLD" id="SFLDS00029">
    <property type="entry name" value="Radical_SAM"/>
    <property type="match status" value="3"/>
</dbReference>
<dbReference type="SUPFAM" id="SSF102114">
    <property type="entry name" value="Radical SAM enzymes"/>
    <property type="match status" value="2"/>
</dbReference>
<gene>
    <name evidence="20" type="ORF">SCLO_1006370</name>
</gene>
<dbReference type="InterPro" id="IPR007197">
    <property type="entry name" value="rSAM"/>
</dbReference>
<evidence type="ECO:0000256" key="8">
    <source>
        <dbReference type="ARBA" id="ARBA00022220"/>
    </source>
</evidence>
<dbReference type="Pfam" id="PF04055">
    <property type="entry name" value="Radical_SAM"/>
    <property type="match status" value="2"/>
</dbReference>
<comment type="function">
    <text evidence="2">Catalyzes the radical-mediated synthesis of 7,8-didemethyl-8-hydroxy-5-deazariboflavin (FO) from 5-amino-6-(D-ribitylamino)uracil and L-tyrosine.</text>
</comment>
<evidence type="ECO:0000256" key="12">
    <source>
        <dbReference type="ARBA" id="ARBA00022723"/>
    </source>
</evidence>
<dbReference type="PROSITE" id="PS51918">
    <property type="entry name" value="RADICAL_SAM"/>
    <property type="match status" value="2"/>
</dbReference>
<dbReference type="NCBIfam" id="NF004884">
    <property type="entry name" value="PRK06245.1"/>
    <property type="match status" value="1"/>
</dbReference>
<dbReference type="EMBL" id="AP017655">
    <property type="protein sequence ID" value="BAV63677.1"/>
    <property type="molecule type" value="Genomic_DNA"/>
</dbReference>
<feature type="domain" description="Radical SAM core" evidence="19">
    <location>
        <begin position="35"/>
        <end position="280"/>
    </location>
</feature>
<proteinExistence type="inferred from homology"/>
<keyword evidence="10" id="KW-0808">Transferase</keyword>
<comment type="cofactor">
    <cofactor evidence="1">
        <name>[4Fe-4S] cluster</name>
        <dbReference type="ChEBI" id="CHEBI:49883"/>
    </cofactor>
</comment>
<evidence type="ECO:0000313" key="21">
    <source>
        <dbReference type="Proteomes" id="UP000218272"/>
    </source>
</evidence>
<keyword evidence="12" id="KW-0479">Metal-binding</keyword>
<feature type="region of interest" description="Disordered" evidence="18">
    <location>
        <begin position="802"/>
        <end position="824"/>
    </location>
</feature>
<dbReference type="UniPathway" id="UPA00072"/>
<dbReference type="InterPro" id="IPR006638">
    <property type="entry name" value="Elp3/MiaA/NifB-like_rSAM"/>
</dbReference>
<evidence type="ECO:0000256" key="5">
    <source>
        <dbReference type="ARBA" id="ARBA00010826"/>
    </source>
</evidence>
<dbReference type="OrthoDB" id="9802027at2"/>
<dbReference type="SFLD" id="SFLDF00343">
    <property type="entry name" value="aminofutalosine_synthase_(mqnE"/>
    <property type="match status" value="1"/>
</dbReference>
<keyword evidence="15" id="KW-0456">Lyase</keyword>
<dbReference type="NCBIfam" id="TIGR03551">
    <property type="entry name" value="F420_cofH"/>
    <property type="match status" value="1"/>
</dbReference>
<comment type="catalytic activity">
    <reaction evidence="16">
        <text>5-amino-6-(D-ribitylamino)uracil + L-tyrosine + S-adenosyl-L-methionine = 5-amino-5-(4-hydroxybenzyl)-6-(D-ribitylimino)-5,6-dihydrouracil + 2-iminoacetate + 5'-deoxyadenosine + L-methionine + H(+)</text>
        <dbReference type="Rhea" id="RHEA:55200"/>
        <dbReference type="ChEBI" id="CHEBI:15378"/>
        <dbReference type="ChEBI" id="CHEBI:15934"/>
        <dbReference type="ChEBI" id="CHEBI:17319"/>
        <dbReference type="ChEBI" id="CHEBI:57844"/>
        <dbReference type="ChEBI" id="CHEBI:58315"/>
        <dbReference type="ChEBI" id="CHEBI:59789"/>
        <dbReference type="ChEBI" id="CHEBI:77846"/>
        <dbReference type="ChEBI" id="CHEBI:85936"/>
        <dbReference type="EC" id="2.5.1.147"/>
    </reaction>
</comment>
<evidence type="ECO:0000256" key="15">
    <source>
        <dbReference type="ARBA" id="ARBA00023239"/>
    </source>
</evidence>
<dbReference type="GO" id="GO:0051539">
    <property type="term" value="F:4 iron, 4 sulfur cluster binding"/>
    <property type="evidence" value="ECO:0007669"/>
    <property type="project" value="UniProtKB-KW"/>
</dbReference>
<dbReference type="GO" id="GO:0046872">
    <property type="term" value="F:metal ion binding"/>
    <property type="evidence" value="ECO:0007669"/>
    <property type="project" value="UniProtKB-KW"/>
</dbReference>
<comment type="catalytic activity">
    <reaction evidence="17">
        <text>5-amino-5-(4-hydroxybenzyl)-6-(D-ribitylimino)-5,6-dihydrouracil + S-adenosyl-L-methionine = 7,8-didemethyl-8-hydroxy-5-deazariboflavin + 5'-deoxyadenosine + L-methionine + NH4(+) + H(+)</text>
        <dbReference type="Rhea" id="RHEA:55204"/>
        <dbReference type="ChEBI" id="CHEBI:15378"/>
        <dbReference type="ChEBI" id="CHEBI:17319"/>
        <dbReference type="ChEBI" id="CHEBI:28938"/>
        <dbReference type="ChEBI" id="CHEBI:57844"/>
        <dbReference type="ChEBI" id="CHEBI:59789"/>
        <dbReference type="ChEBI" id="CHEBI:59904"/>
        <dbReference type="ChEBI" id="CHEBI:85936"/>
        <dbReference type="EC" id="4.3.1.32"/>
    </reaction>
</comment>
<dbReference type="InterPro" id="IPR020050">
    <property type="entry name" value="FO_synthase_su2"/>
</dbReference>
<name>A0A1E1EZJ0_9SPHN</name>
<evidence type="ECO:0000256" key="6">
    <source>
        <dbReference type="ARBA" id="ARBA00012126"/>
    </source>
</evidence>
<evidence type="ECO:0000256" key="14">
    <source>
        <dbReference type="ARBA" id="ARBA00023014"/>
    </source>
</evidence>
<dbReference type="HAMAP" id="MF_01611">
    <property type="entry name" value="FO_synth_sub1"/>
    <property type="match status" value="1"/>
</dbReference>
<keyword evidence="21" id="KW-1185">Reference proteome</keyword>
<dbReference type="HAMAP" id="MF_01612">
    <property type="entry name" value="FO_synth_sub2"/>
    <property type="match status" value="1"/>
</dbReference>
<dbReference type="InterPro" id="IPR013785">
    <property type="entry name" value="Aldolase_TIM"/>
</dbReference>
<dbReference type="AlphaFoldDB" id="A0A1E1EZJ0"/>
<dbReference type="SMART" id="SM00729">
    <property type="entry name" value="Elp3"/>
    <property type="match status" value="2"/>
</dbReference>
<evidence type="ECO:0000256" key="9">
    <source>
        <dbReference type="ARBA" id="ARBA00022485"/>
    </source>
</evidence>
<feature type="compositionally biased region" description="Basic residues" evidence="18">
    <location>
        <begin position="807"/>
        <end position="824"/>
    </location>
</feature>
<dbReference type="PANTHER" id="PTHR43076:SF1">
    <property type="entry name" value="LIPOYL SYNTHASE 2"/>
    <property type="match status" value="1"/>
</dbReference>
<evidence type="ECO:0000256" key="7">
    <source>
        <dbReference type="ARBA" id="ARBA00012289"/>
    </source>
</evidence>
<comment type="similarity">
    <text evidence="4">In the C-terminal section; belongs to the radical SAM superfamily. CofH family.</text>
</comment>
<dbReference type="InterPro" id="IPR058240">
    <property type="entry name" value="rSAM_sf"/>
</dbReference>
<dbReference type="SFLD" id="SFLDG01389">
    <property type="entry name" value="menaquinone_synthsis_involved"/>
    <property type="match status" value="1"/>
</dbReference>
<dbReference type="SFLD" id="SFLDG01388">
    <property type="entry name" value="7_8-didemethyl-8-hydroxy-5-dea"/>
    <property type="match status" value="2"/>
</dbReference>
<evidence type="ECO:0000256" key="2">
    <source>
        <dbReference type="ARBA" id="ARBA00003692"/>
    </source>
</evidence>
<dbReference type="SFLD" id="SFLDG01064">
    <property type="entry name" value="F420__menaquinone_cofactor_bio"/>
    <property type="match status" value="3"/>
</dbReference>
<dbReference type="SFLD" id="SFLDF00294">
    <property type="entry name" value="7_8-didemethyl-8-hydroxy-5-dea"/>
    <property type="match status" value="1"/>
</dbReference>
<evidence type="ECO:0000256" key="3">
    <source>
        <dbReference type="ARBA" id="ARBA00004712"/>
    </source>
</evidence>
<sequence length="824" mass="91614">MTGTDGYMAMLRDMPLDDLMARAAALRDEGHGRVQSWSRKIFIPLTQLCRNLCHYCTFSQPPRPGENAYMTREQVLNVARAGQAAGCTEALFTLGDKPELRFRAAREELAALGHESTLSYLAEMAALVRDETGLLPHINAGVMNREEMAALRSVSVSQGLMLESISDRLCQKGGAHYRSPDKEPAARLETIRLAGELRIPFTTGILIGIGETREERIEALEAIRDLHRTYGHIQEVIVQNFRAKPRTVMADAPEPDMDELLWTIAAARIILGPQMNIQAPPNLSAADFPRLMAAGINDWGGVSPVTPDHVNPEAPWPEVERLRMATEAKGRMLVARLPVYPAWALDNDRWQDAAMKGHVMAHADASGFAREDAWSPGIALDARISRPSTLPVDPKIAAIVDRAMEGALLEEEEVTTLFEAREADLEHVCDSADRLREAVMGDTITYVVNRNINYTNICAYKCGFCAFSKGDKAEALRGKPYDLDLEEVIRRVREAWDRGGTEVCLQGGIHPHYTGDTYINLARAVRAAVPQMHIHAFSPLEVMQGAVTLGIPVEDYLRCLKEAGLDTLPGTAAEILDDEVRDLICPDKLNTQQWLDVVETAHRVGFTTTATIMFGHVDTPRHWARHLIRIRDLQRRTSGFTEFVPLPFVHMESPMALRGRARRGPTFREVRLMHAVARLALHPHIRSIQTSWVKLGEEGVKACLQSGANDLGGTLMNESISRAAGTQHGQEMPPAAMEALIRSIGRTPRQRSTAYGQVAQDIHDRGMTAAELAPMVQTPPRKHRRDTDPKKLERFEYAECGFGDHRRSGRHRQGRRRARPALGA</sequence>
<dbReference type="NCBIfam" id="TIGR03550">
    <property type="entry name" value="F420_cofG"/>
    <property type="match status" value="1"/>
</dbReference>
<accession>A0A1E1EZJ0</accession>
<evidence type="ECO:0000256" key="17">
    <source>
        <dbReference type="ARBA" id="ARBA00048974"/>
    </source>
</evidence>
<dbReference type="GO" id="GO:0044689">
    <property type="term" value="F:7,8-didemethyl-8-hydroxy-5-deazariboflavin synthase activity"/>
    <property type="evidence" value="ECO:0007669"/>
    <property type="project" value="UniProtKB-EC"/>
</dbReference>
<evidence type="ECO:0000313" key="20">
    <source>
        <dbReference type="EMBL" id="BAV63677.1"/>
    </source>
</evidence>
<evidence type="ECO:0000256" key="10">
    <source>
        <dbReference type="ARBA" id="ARBA00022679"/>
    </source>
</evidence>
<evidence type="ECO:0000256" key="13">
    <source>
        <dbReference type="ARBA" id="ARBA00023004"/>
    </source>
</evidence>
<dbReference type="EC" id="2.5.1.147" evidence="7"/>
<keyword evidence="9" id="KW-0004">4Fe-4S</keyword>
<evidence type="ECO:0000259" key="19">
    <source>
        <dbReference type="PROSITE" id="PS51918"/>
    </source>
</evidence>
<comment type="pathway">
    <text evidence="3">Cofactor biosynthesis; coenzyme F0 biosynthesis.</text>
</comment>
<keyword evidence="14" id="KW-0411">Iron-sulfur</keyword>